<feature type="compositionally biased region" description="Basic and acidic residues" evidence="9">
    <location>
        <begin position="36"/>
        <end position="47"/>
    </location>
</feature>
<dbReference type="FunFam" id="3.30.160.60:FF:000018">
    <property type="entry name" value="Krueppel-like factor 15"/>
    <property type="match status" value="1"/>
</dbReference>
<dbReference type="FunFam" id="3.30.160.60:FF:000021">
    <property type="entry name" value="Basic krueppel-like factor 3"/>
    <property type="match status" value="1"/>
</dbReference>
<evidence type="ECO:0000256" key="4">
    <source>
        <dbReference type="ARBA" id="ARBA00022771"/>
    </source>
</evidence>
<dbReference type="SUPFAM" id="SSF57667">
    <property type="entry name" value="beta-beta-alpha zinc fingers"/>
    <property type="match status" value="2"/>
</dbReference>
<dbReference type="PROSITE" id="PS00028">
    <property type="entry name" value="ZINC_FINGER_C2H2_1"/>
    <property type="match status" value="3"/>
</dbReference>
<evidence type="ECO:0000256" key="2">
    <source>
        <dbReference type="ARBA" id="ARBA00022723"/>
    </source>
</evidence>
<evidence type="ECO:0000313" key="11">
    <source>
        <dbReference type="EMBL" id="KAG2457017.1"/>
    </source>
</evidence>
<dbReference type="GO" id="GO:0008270">
    <property type="term" value="F:zinc ion binding"/>
    <property type="evidence" value="ECO:0007669"/>
    <property type="project" value="UniProtKB-KW"/>
</dbReference>
<dbReference type="Proteomes" id="UP000886611">
    <property type="component" value="Unassembled WGS sequence"/>
</dbReference>
<feature type="coiled-coil region" evidence="8">
    <location>
        <begin position="190"/>
        <end position="217"/>
    </location>
</feature>
<evidence type="ECO:0000256" key="5">
    <source>
        <dbReference type="ARBA" id="ARBA00022833"/>
    </source>
</evidence>
<keyword evidence="8" id="KW-0175">Coiled coil</keyword>
<feature type="domain" description="C2H2-type" evidence="10">
    <location>
        <begin position="1055"/>
        <end position="1079"/>
    </location>
</feature>
<dbReference type="FunFam" id="3.30.160.60:FF:000624">
    <property type="entry name" value="zinc finger protein 697"/>
    <property type="match status" value="1"/>
</dbReference>
<dbReference type="SMART" id="SM00355">
    <property type="entry name" value="ZnF_C2H2"/>
    <property type="match status" value="3"/>
</dbReference>
<evidence type="ECO:0000313" key="12">
    <source>
        <dbReference type="Proteomes" id="UP000886611"/>
    </source>
</evidence>
<feature type="domain" description="C2H2-type" evidence="10">
    <location>
        <begin position="1025"/>
        <end position="1054"/>
    </location>
</feature>
<keyword evidence="6" id="KW-0539">Nucleus</keyword>
<feature type="region of interest" description="Disordered" evidence="9">
    <location>
        <begin position="1"/>
        <end position="47"/>
    </location>
</feature>
<dbReference type="PANTHER" id="PTHR18950:SF0">
    <property type="entry name" value="PROGESTERONE IMMUNOMODULATORY BINDING FACTOR 1"/>
    <property type="match status" value="1"/>
</dbReference>
<evidence type="ECO:0000259" key="10">
    <source>
        <dbReference type="PROSITE" id="PS50157"/>
    </source>
</evidence>
<feature type="non-terminal residue" evidence="11">
    <location>
        <position position="1"/>
    </location>
</feature>
<keyword evidence="5" id="KW-0862">Zinc</keyword>
<comment type="caution">
    <text evidence="11">The sequence shown here is derived from an EMBL/GenBank/DDBJ whole genome shotgun (WGS) entry which is preliminary data.</text>
</comment>
<gene>
    <name evidence="11" type="primary">Pibf1_0</name>
    <name evidence="11" type="ORF">GTO96_0013607</name>
</gene>
<name>A0A8X8BJT9_POLSE</name>
<dbReference type="PANTHER" id="PTHR18950">
    <property type="entry name" value="PROGESTERONE-INDUCED BLOCKING FACTOR 1"/>
    <property type="match status" value="1"/>
</dbReference>
<feature type="coiled-coil region" evidence="8">
    <location>
        <begin position="494"/>
        <end position="531"/>
    </location>
</feature>
<proteinExistence type="predicted"/>
<feature type="domain" description="C2H2-type" evidence="10">
    <location>
        <begin position="995"/>
        <end position="1024"/>
    </location>
</feature>
<keyword evidence="3" id="KW-0677">Repeat</keyword>
<evidence type="ECO:0000256" key="1">
    <source>
        <dbReference type="ARBA" id="ARBA00004123"/>
    </source>
</evidence>
<organism evidence="11 12">
    <name type="scientific">Polypterus senegalus</name>
    <name type="common">Senegal bichir</name>
    <dbReference type="NCBI Taxonomy" id="55291"/>
    <lineage>
        <taxon>Eukaryota</taxon>
        <taxon>Metazoa</taxon>
        <taxon>Chordata</taxon>
        <taxon>Craniata</taxon>
        <taxon>Vertebrata</taxon>
        <taxon>Euteleostomi</taxon>
        <taxon>Actinopterygii</taxon>
        <taxon>Polypteriformes</taxon>
        <taxon>Polypteridae</taxon>
        <taxon>Polypterus</taxon>
    </lineage>
</organism>
<feature type="region of interest" description="Disordered" evidence="9">
    <location>
        <begin position="915"/>
        <end position="940"/>
    </location>
</feature>
<keyword evidence="4 7" id="KW-0863">Zinc-finger</keyword>
<dbReference type="InterPro" id="IPR036236">
    <property type="entry name" value="Znf_C2H2_sf"/>
</dbReference>
<sequence length="1079" mass="126156">MPPKRTKSSKVNTSSSLESEDFTLETTVPTEEMSSSEERDGSKKVTRQQIEKKELLHNIQLLKIELSQKSLIIDNLKMEHLTKMEELEEKLNDALHQKQLLAVRLDSQLKIQQEENRKQQALRKQEMDSILLRQKQLEETNLQLREKTGDIRRSLRDLDLTEEKYFELKDLPEDHLSIHEYVSVRFYEVVHPLKEEVAELQEKKNNLSDELGTYRTQLKSLMESYEEERRIRSDLDIRTQRLTLELADTKQQIQQGDYKRENYDKLKSERDAFERDVSELRKHFEILEVTHKEQSKERNDLCKEVSALQQSVTLLQKDKEFLNRQCLELNVRCAHDEDRVERLQIQLEEAKKAREEMYEKYVASRDHYKTEYEHKLRNELEQIRMKTNQEINHLRSASKEMYERENRNLRDSRDNAIQEMERAVQAERDSVSKYEQLLEHPHFEPVPVIQYKRQNVPPDIKSEPDMAVQYVTKRIEKVLTKEFYSLQTSTEKRITELQAKNSDYQVRLETYEKLEQELDDVTMQAAEMENDEEAERVLFSYGYGANVPTTAKRRLKQSVHLARRLLQLERQNTVLRKDLMHQSSLTDQVSRELEEVNRLLNQTQQPYSYLIEAIRHRDSQINSQKERLTLMGEEISTLKKERVALERIKNNMAADLERLLNNHEELAVMKQTLINMHTRRHGDELSLHQNGAPTAVRVQKVIINDDDENILKPKPTLFTNSEMEKYLTHQLLLEPPTPDEKKFRRDGTSVMDQFFSDDEGSPYSINMNLLLPEMAHLRSGLFKPQRLPMLPIKTEPVSYSQHHRPSTSPKQTLPEFTSVFSSAGGDVNSIFIKQEMHSPEISQEAQLFQLLNSPELDASLSVNPAATGNNGVPLPSAVPPMNDLHVATQQTQVKSFHNLPNNPFSVPTQFLQRAQQQHSVTCFPPSPPSSEPGSPDRQTEMLQNFSPPPSYAASIASKMTMQNPNLTPTLQIPQQPMPVRYNRRTNPDLEKRRIHHCDFPGCSKVYTKSSHLKAHLRTHTGEKPYKCTWEGCDWRFARSDELTRHYRKHTGAKPFQCAVCSRSFSRSDHLALHMKRHQN</sequence>
<dbReference type="CDD" id="cd21579">
    <property type="entry name" value="KLF5_N"/>
    <property type="match status" value="1"/>
</dbReference>
<comment type="subcellular location">
    <subcellularLocation>
        <location evidence="1">Nucleus</location>
    </subcellularLocation>
</comment>
<dbReference type="InterPro" id="IPR026205">
    <property type="entry name" value="PIBF1"/>
</dbReference>
<feature type="compositionally biased region" description="Polar residues" evidence="9">
    <location>
        <begin position="24"/>
        <end position="33"/>
    </location>
</feature>
<keyword evidence="12" id="KW-1185">Reference proteome</keyword>
<dbReference type="PROSITE" id="PS50157">
    <property type="entry name" value="ZINC_FINGER_C2H2_2"/>
    <property type="match status" value="3"/>
</dbReference>
<reference evidence="11 12" key="1">
    <citation type="journal article" date="2021" name="Cell">
        <title>Tracing the genetic footprints of vertebrate landing in non-teleost ray-finned fishes.</title>
        <authorList>
            <person name="Bi X."/>
            <person name="Wang K."/>
            <person name="Yang L."/>
            <person name="Pan H."/>
            <person name="Jiang H."/>
            <person name="Wei Q."/>
            <person name="Fang M."/>
            <person name="Yu H."/>
            <person name="Zhu C."/>
            <person name="Cai Y."/>
            <person name="He Y."/>
            <person name="Gan X."/>
            <person name="Zeng H."/>
            <person name="Yu D."/>
            <person name="Zhu Y."/>
            <person name="Jiang H."/>
            <person name="Qiu Q."/>
            <person name="Yang H."/>
            <person name="Zhang Y.E."/>
            <person name="Wang W."/>
            <person name="Zhu M."/>
            <person name="He S."/>
            <person name="Zhang G."/>
        </authorList>
    </citation>
    <scope>NUCLEOTIDE SEQUENCE [LARGE SCALE GENOMIC DNA]</scope>
    <source>
        <strain evidence="11">Bchr_013</strain>
    </source>
</reference>
<dbReference type="GO" id="GO:0060271">
    <property type="term" value="P:cilium assembly"/>
    <property type="evidence" value="ECO:0007669"/>
    <property type="project" value="TreeGrafter"/>
</dbReference>
<evidence type="ECO:0000256" key="9">
    <source>
        <dbReference type="SAM" id="MobiDB-lite"/>
    </source>
</evidence>
<dbReference type="EMBL" id="JAATIS010008602">
    <property type="protein sequence ID" value="KAG2457017.1"/>
    <property type="molecule type" value="Genomic_DNA"/>
</dbReference>
<dbReference type="InterPro" id="IPR013087">
    <property type="entry name" value="Znf_C2H2_type"/>
</dbReference>
<evidence type="ECO:0000256" key="3">
    <source>
        <dbReference type="ARBA" id="ARBA00022737"/>
    </source>
</evidence>
<accession>A0A8X8BJT9</accession>
<protein>
    <submittedName>
        <fullName evidence="11">PIBF1 factor</fullName>
    </submittedName>
</protein>
<dbReference type="Pfam" id="PF00096">
    <property type="entry name" value="zf-C2H2"/>
    <property type="match status" value="3"/>
</dbReference>
<dbReference type="GO" id="GO:0005634">
    <property type="term" value="C:nucleus"/>
    <property type="evidence" value="ECO:0007669"/>
    <property type="project" value="UniProtKB-SubCell"/>
</dbReference>
<feature type="coiled-coil region" evidence="8">
    <location>
        <begin position="263"/>
        <end position="437"/>
    </location>
</feature>
<dbReference type="Gene3D" id="3.30.160.60">
    <property type="entry name" value="Classic Zinc Finger"/>
    <property type="match status" value="3"/>
</dbReference>
<evidence type="ECO:0000256" key="6">
    <source>
        <dbReference type="ARBA" id="ARBA00023242"/>
    </source>
</evidence>
<evidence type="ECO:0000256" key="7">
    <source>
        <dbReference type="PROSITE-ProRule" id="PRU00042"/>
    </source>
</evidence>
<dbReference type="GO" id="GO:0005815">
    <property type="term" value="C:microtubule organizing center"/>
    <property type="evidence" value="ECO:0007669"/>
    <property type="project" value="TreeGrafter"/>
</dbReference>
<dbReference type="AlphaFoldDB" id="A0A8X8BJT9"/>
<evidence type="ECO:0000256" key="8">
    <source>
        <dbReference type="SAM" id="Coils"/>
    </source>
</evidence>
<feature type="non-terminal residue" evidence="11">
    <location>
        <position position="1079"/>
    </location>
</feature>
<keyword evidence="2" id="KW-0479">Metal-binding</keyword>